<comment type="caution">
    <text evidence="1">The sequence shown here is derived from an EMBL/GenBank/DDBJ whole genome shotgun (WGS) entry which is preliminary data.</text>
</comment>
<accession>A0ACC0X395</accession>
<protein>
    <submittedName>
        <fullName evidence="1">Uncharacterized protein</fullName>
    </submittedName>
</protein>
<reference evidence="2" key="1">
    <citation type="journal article" date="2023" name="G3 (Bethesda)">
        <title>Genome assembly and association tests identify interacting loci associated with vigor, precocity, and sex in interspecific pistachio rootstocks.</title>
        <authorList>
            <person name="Palmer W."/>
            <person name="Jacygrad E."/>
            <person name="Sagayaradj S."/>
            <person name="Cavanaugh K."/>
            <person name="Han R."/>
            <person name="Bertier L."/>
            <person name="Beede B."/>
            <person name="Kafkas S."/>
            <person name="Golino D."/>
            <person name="Preece J."/>
            <person name="Michelmore R."/>
        </authorList>
    </citation>
    <scope>NUCLEOTIDE SEQUENCE [LARGE SCALE GENOMIC DNA]</scope>
</reference>
<sequence>MSCFKNLVFFREKAQGCISGINSLATIISPLIFSPLTALFLSDGAPFYYPGFSFLGIGLALL</sequence>
<evidence type="ECO:0000313" key="2">
    <source>
        <dbReference type="Proteomes" id="UP001163603"/>
    </source>
</evidence>
<evidence type="ECO:0000313" key="1">
    <source>
        <dbReference type="EMBL" id="KAJ0008049.1"/>
    </source>
</evidence>
<keyword evidence="2" id="KW-1185">Reference proteome</keyword>
<proteinExistence type="predicted"/>
<dbReference type="Proteomes" id="UP001163603">
    <property type="component" value="Chromosome 15"/>
</dbReference>
<organism evidence="1 2">
    <name type="scientific">Pistacia integerrima</name>
    <dbReference type="NCBI Taxonomy" id="434235"/>
    <lineage>
        <taxon>Eukaryota</taxon>
        <taxon>Viridiplantae</taxon>
        <taxon>Streptophyta</taxon>
        <taxon>Embryophyta</taxon>
        <taxon>Tracheophyta</taxon>
        <taxon>Spermatophyta</taxon>
        <taxon>Magnoliopsida</taxon>
        <taxon>eudicotyledons</taxon>
        <taxon>Gunneridae</taxon>
        <taxon>Pentapetalae</taxon>
        <taxon>rosids</taxon>
        <taxon>malvids</taxon>
        <taxon>Sapindales</taxon>
        <taxon>Anacardiaceae</taxon>
        <taxon>Pistacia</taxon>
    </lineage>
</organism>
<gene>
    <name evidence="1" type="ORF">Pint_29019</name>
</gene>
<dbReference type="EMBL" id="CM047750">
    <property type="protein sequence ID" value="KAJ0008049.1"/>
    <property type="molecule type" value="Genomic_DNA"/>
</dbReference>
<name>A0ACC0X395_9ROSI</name>